<accession>A0AAQ3MUB5</accession>
<feature type="compositionally biased region" description="Basic and acidic residues" evidence="1">
    <location>
        <begin position="59"/>
        <end position="76"/>
    </location>
</feature>
<evidence type="ECO:0000256" key="1">
    <source>
        <dbReference type="SAM" id="MobiDB-lite"/>
    </source>
</evidence>
<sequence length="133" mass="15308">MWQESLIWSFQIRTEDGMGKMKHIREAIWVTRLVQIFQATSFPKLRGTGGGVNGPGPNTRKELGENNRSGPRDRGTKHLPYPDLLDRRKRGLCFKCDGPYNPMHQCPLNNYKLLVSDEMQMERDDRENVSSAC</sequence>
<dbReference type="AlphaFoldDB" id="A0AAQ3MUB5"/>
<dbReference type="EMBL" id="CP144692">
    <property type="protein sequence ID" value="WVY96809.1"/>
    <property type="molecule type" value="Genomic_DNA"/>
</dbReference>
<reference evidence="2 3" key="1">
    <citation type="journal article" date="2023" name="Life. Sci Alliance">
        <title>Evolutionary insights into 3D genome organization and epigenetic landscape of Vigna mungo.</title>
        <authorList>
            <person name="Junaid A."/>
            <person name="Singh B."/>
            <person name="Bhatia S."/>
        </authorList>
    </citation>
    <scope>NUCLEOTIDE SEQUENCE [LARGE SCALE GENOMIC DNA]</scope>
    <source>
        <strain evidence="2">Urdbean</strain>
    </source>
</reference>
<gene>
    <name evidence="2" type="ORF">V8G54_028960</name>
</gene>
<proteinExistence type="predicted"/>
<organism evidence="2 3">
    <name type="scientific">Vigna mungo</name>
    <name type="common">Black gram</name>
    <name type="synonym">Phaseolus mungo</name>
    <dbReference type="NCBI Taxonomy" id="3915"/>
    <lineage>
        <taxon>Eukaryota</taxon>
        <taxon>Viridiplantae</taxon>
        <taxon>Streptophyta</taxon>
        <taxon>Embryophyta</taxon>
        <taxon>Tracheophyta</taxon>
        <taxon>Spermatophyta</taxon>
        <taxon>Magnoliopsida</taxon>
        <taxon>eudicotyledons</taxon>
        <taxon>Gunneridae</taxon>
        <taxon>Pentapetalae</taxon>
        <taxon>rosids</taxon>
        <taxon>fabids</taxon>
        <taxon>Fabales</taxon>
        <taxon>Fabaceae</taxon>
        <taxon>Papilionoideae</taxon>
        <taxon>50 kb inversion clade</taxon>
        <taxon>NPAAA clade</taxon>
        <taxon>indigoferoid/millettioid clade</taxon>
        <taxon>Phaseoleae</taxon>
        <taxon>Vigna</taxon>
    </lineage>
</organism>
<dbReference type="Proteomes" id="UP001374535">
    <property type="component" value="Chromosome 9"/>
</dbReference>
<evidence type="ECO:0000313" key="2">
    <source>
        <dbReference type="EMBL" id="WVY96809.1"/>
    </source>
</evidence>
<name>A0AAQ3MUB5_VIGMU</name>
<protein>
    <submittedName>
        <fullName evidence="2">Uncharacterized protein</fullName>
    </submittedName>
</protein>
<feature type="region of interest" description="Disordered" evidence="1">
    <location>
        <begin position="45"/>
        <end position="83"/>
    </location>
</feature>
<keyword evidence="3" id="KW-1185">Reference proteome</keyword>
<evidence type="ECO:0000313" key="3">
    <source>
        <dbReference type="Proteomes" id="UP001374535"/>
    </source>
</evidence>